<reference evidence="1" key="1">
    <citation type="submission" date="2022-08" db="EMBL/GenBank/DDBJ databases">
        <title>Genome sequencing of akame (Lates japonicus).</title>
        <authorList>
            <person name="Hashiguchi Y."/>
            <person name="Takahashi H."/>
        </authorList>
    </citation>
    <scope>NUCLEOTIDE SEQUENCE</scope>
    <source>
        <strain evidence="1">Kochi</strain>
    </source>
</reference>
<evidence type="ECO:0000313" key="2">
    <source>
        <dbReference type="Proteomes" id="UP001279410"/>
    </source>
</evidence>
<dbReference type="Proteomes" id="UP001279410">
    <property type="component" value="Unassembled WGS sequence"/>
</dbReference>
<protein>
    <submittedName>
        <fullName evidence="1">Protein TANC1</fullName>
    </submittedName>
</protein>
<dbReference type="EMBL" id="BRZM01000012">
    <property type="protein sequence ID" value="GLD52068.1"/>
    <property type="molecule type" value="Genomic_DNA"/>
</dbReference>
<sequence length="129" mass="14928">MCPALPAAWLAQQQLIRYSSWGPRPCTKTKHSQQAKIEYKLRPFMGITDKTARFQQQIQQQQHTTGLQSHQSLQRSAVTWLNQFSPTVCVAKHVTEWAQPVDRVAALLRQNRSTYQSINLHHLRCYGNE</sequence>
<comment type="caution">
    <text evidence="1">The sequence shown here is derived from an EMBL/GenBank/DDBJ whole genome shotgun (WGS) entry which is preliminary data.</text>
</comment>
<gene>
    <name evidence="1" type="ORF">AKAME5_000502500</name>
</gene>
<name>A0AAD3R1M1_LATJO</name>
<evidence type="ECO:0000313" key="1">
    <source>
        <dbReference type="EMBL" id="GLD52068.1"/>
    </source>
</evidence>
<dbReference type="AlphaFoldDB" id="A0AAD3R1M1"/>
<organism evidence="1 2">
    <name type="scientific">Lates japonicus</name>
    <name type="common">Japanese lates</name>
    <dbReference type="NCBI Taxonomy" id="270547"/>
    <lineage>
        <taxon>Eukaryota</taxon>
        <taxon>Metazoa</taxon>
        <taxon>Chordata</taxon>
        <taxon>Craniata</taxon>
        <taxon>Vertebrata</taxon>
        <taxon>Euteleostomi</taxon>
        <taxon>Actinopterygii</taxon>
        <taxon>Neopterygii</taxon>
        <taxon>Teleostei</taxon>
        <taxon>Neoteleostei</taxon>
        <taxon>Acanthomorphata</taxon>
        <taxon>Carangaria</taxon>
        <taxon>Carangaria incertae sedis</taxon>
        <taxon>Centropomidae</taxon>
        <taxon>Lates</taxon>
    </lineage>
</organism>
<keyword evidence="2" id="KW-1185">Reference proteome</keyword>
<proteinExistence type="predicted"/>
<accession>A0AAD3R1M1</accession>